<evidence type="ECO:0000313" key="15">
    <source>
        <dbReference type="Proteomes" id="UP000290909"/>
    </source>
</evidence>
<protein>
    <recommendedName>
        <fullName evidence="3">N-acetylglucosamine-6-phosphate deacetylase</fullName>
        <ecNumber evidence="2">3.5.1.25</ecNumber>
    </recommendedName>
</protein>
<dbReference type="GO" id="GO:0046872">
    <property type="term" value="F:metal ion binding"/>
    <property type="evidence" value="ECO:0007669"/>
    <property type="project" value="UniProtKB-KW"/>
</dbReference>
<sequence>MLIKNVNIVLADKEVFGDVSVKDGKIAEIIKKERPQNNDANYLVPGFIDVHIHGSNNYDAMDADSAAIEKMALSLVKEGTTGFLPTTMTQTIQNVENALEAIAVYHKNQNPMATEVYGVHLEGPFINEGAAGAQPKNCIIKPTIEVFEAFNKKANNLIKKVSLAPEIEGSIELIKYLKANQIVASVAHTKANYATVKAGMEAGLTSLTHFYNAMTPLHHRDIGVVGAGLLHNEMNAELIFDEIHVSVAAAKVLLQAKGVNNVTLITDSMRAKYMPEGESELGGQTVYIKNNEARLFDGTLAGSILKMNDGYRNLVKDLNLSVVEASIMASVNPAKQLNLFNEVGSIEVGKKANLVILDKNFNVVETIIKGQSVYKA</sequence>
<proteinExistence type="inferred from homology"/>
<comment type="pathway">
    <text evidence="8">Amino-sugar metabolism; N-acetylneuraminate degradation; D-fructose 6-phosphate from N-acetylneuraminate: step 4/5.</text>
</comment>
<dbReference type="STRING" id="1408416.GCA_000702765_00078"/>
<dbReference type="Proteomes" id="UP000290909">
    <property type="component" value="Chromosome"/>
</dbReference>
<dbReference type="Gene3D" id="3.20.20.140">
    <property type="entry name" value="Metal-dependent hydrolases"/>
    <property type="match status" value="1"/>
</dbReference>
<evidence type="ECO:0000256" key="5">
    <source>
        <dbReference type="ARBA" id="ARBA00022801"/>
    </source>
</evidence>
<feature type="binding site" evidence="12">
    <location>
        <position position="188"/>
    </location>
    <ligand>
        <name>Zn(2+)</name>
        <dbReference type="ChEBI" id="CHEBI:29105"/>
    </ligand>
</feature>
<dbReference type="PANTHER" id="PTHR11113">
    <property type="entry name" value="N-ACETYLGLUCOSAMINE-6-PHOSPHATE DEACETYLASE"/>
    <property type="match status" value="1"/>
</dbReference>
<dbReference type="EC" id="3.5.1.25" evidence="2"/>
<keyword evidence="4 12" id="KW-0479">Metal-binding</keyword>
<feature type="binding site" evidence="11">
    <location>
        <begin position="212"/>
        <end position="213"/>
    </location>
    <ligand>
        <name>substrate</name>
    </ligand>
</feature>
<evidence type="ECO:0000256" key="10">
    <source>
        <dbReference type="PIRSR" id="PIRSR038994-1"/>
    </source>
</evidence>
<dbReference type="InterPro" id="IPR003764">
    <property type="entry name" value="GlcNAc_6-P_deAcase"/>
</dbReference>
<feature type="active site" description="Proton donor/acceptor" evidence="10">
    <location>
        <position position="267"/>
    </location>
</feature>
<feature type="binding site" evidence="11">
    <location>
        <begin position="300"/>
        <end position="302"/>
    </location>
    <ligand>
        <name>substrate</name>
    </ligand>
</feature>
<comment type="similarity">
    <text evidence="1 9">Belongs to the metallo-dependent hydrolases superfamily. NagA family.</text>
</comment>
<organism evidence="14 15">
    <name type="scientific">Acholeplasma hippikon</name>
    <dbReference type="NCBI Taxonomy" id="264636"/>
    <lineage>
        <taxon>Bacteria</taxon>
        <taxon>Bacillati</taxon>
        <taxon>Mycoplasmatota</taxon>
        <taxon>Mollicutes</taxon>
        <taxon>Acholeplasmatales</taxon>
        <taxon>Acholeplasmataceae</taxon>
        <taxon>Acholeplasma</taxon>
    </lineage>
</organism>
<feature type="binding site" evidence="12">
    <location>
        <position position="122"/>
    </location>
    <ligand>
        <name>Zn(2+)</name>
        <dbReference type="ChEBI" id="CHEBI:29105"/>
    </ligand>
</feature>
<evidence type="ECO:0000256" key="7">
    <source>
        <dbReference type="ARBA" id="ARBA00047647"/>
    </source>
</evidence>
<evidence type="ECO:0000313" key="14">
    <source>
        <dbReference type="EMBL" id="VEU82704.1"/>
    </source>
</evidence>
<dbReference type="SUPFAM" id="SSF51556">
    <property type="entry name" value="Metallo-dependent hydrolases"/>
    <property type="match status" value="1"/>
</dbReference>
<accession>A0A449BJR3</accession>
<feature type="binding site" evidence="12">
    <location>
        <position position="209"/>
    </location>
    <ligand>
        <name>Zn(2+)</name>
        <dbReference type="ChEBI" id="CHEBI:29105"/>
    </ligand>
</feature>
<dbReference type="RefSeq" id="WP_035368134.1">
    <property type="nucleotide sequence ID" value="NZ_LR215050.1"/>
</dbReference>
<evidence type="ECO:0000259" key="13">
    <source>
        <dbReference type="Pfam" id="PF01979"/>
    </source>
</evidence>
<evidence type="ECO:0000256" key="4">
    <source>
        <dbReference type="ARBA" id="ARBA00022723"/>
    </source>
</evidence>
<dbReference type="SUPFAM" id="SSF51338">
    <property type="entry name" value="Composite domain of metallo-dependent hydrolases"/>
    <property type="match status" value="1"/>
</dbReference>
<dbReference type="GO" id="GO:0008448">
    <property type="term" value="F:N-acetylglucosamine-6-phosphate deacetylase activity"/>
    <property type="evidence" value="ECO:0007669"/>
    <property type="project" value="UniProtKB-EC"/>
</dbReference>
<keyword evidence="15" id="KW-1185">Reference proteome</keyword>
<gene>
    <name evidence="14" type="primary">nagA</name>
    <name evidence="14" type="ORF">NCTC10172_00724</name>
</gene>
<dbReference type="Gene3D" id="2.30.40.10">
    <property type="entry name" value="Urease, subunit C, domain 1"/>
    <property type="match status" value="1"/>
</dbReference>
<evidence type="ECO:0000256" key="6">
    <source>
        <dbReference type="ARBA" id="ARBA00023277"/>
    </source>
</evidence>
<reference evidence="14 15" key="1">
    <citation type="submission" date="2019-01" db="EMBL/GenBank/DDBJ databases">
        <authorList>
            <consortium name="Pathogen Informatics"/>
        </authorList>
    </citation>
    <scope>NUCLEOTIDE SEQUENCE [LARGE SCALE GENOMIC DNA]</scope>
    <source>
        <strain evidence="14 15">NCTC10172</strain>
    </source>
</reference>
<dbReference type="InterPro" id="IPR032466">
    <property type="entry name" value="Metal_Hydrolase"/>
</dbReference>
<feature type="binding site" evidence="11">
    <location>
        <position position="244"/>
    </location>
    <ligand>
        <name>substrate</name>
    </ligand>
</feature>
<evidence type="ECO:0000256" key="1">
    <source>
        <dbReference type="ARBA" id="ARBA00010716"/>
    </source>
</evidence>
<evidence type="ECO:0000256" key="9">
    <source>
        <dbReference type="PIRNR" id="PIRNR038994"/>
    </source>
</evidence>
<name>A0A449BJR3_9MOLU</name>
<dbReference type="EMBL" id="LR215050">
    <property type="protein sequence ID" value="VEU82704.1"/>
    <property type="molecule type" value="Genomic_DNA"/>
</dbReference>
<keyword evidence="5 9" id="KW-0378">Hydrolase</keyword>
<dbReference type="NCBIfam" id="TIGR00221">
    <property type="entry name" value="nagA"/>
    <property type="match status" value="1"/>
</dbReference>
<feature type="domain" description="Amidohydrolase-related" evidence="13">
    <location>
        <begin position="42"/>
        <end position="373"/>
    </location>
</feature>
<comment type="catalytic activity">
    <reaction evidence="7">
        <text>N-acetyl-D-glucosamine 6-phosphate + H2O = D-glucosamine 6-phosphate + acetate</text>
        <dbReference type="Rhea" id="RHEA:22936"/>
        <dbReference type="ChEBI" id="CHEBI:15377"/>
        <dbReference type="ChEBI" id="CHEBI:30089"/>
        <dbReference type="ChEBI" id="CHEBI:57513"/>
        <dbReference type="ChEBI" id="CHEBI:58725"/>
        <dbReference type="EC" id="3.5.1.25"/>
    </reaction>
</comment>
<dbReference type="Pfam" id="PF01979">
    <property type="entry name" value="Amidohydro_1"/>
    <property type="match status" value="1"/>
</dbReference>
<dbReference type="InterPro" id="IPR006680">
    <property type="entry name" value="Amidohydro-rel"/>
</dbReference>
<evidence type="ECO:0000256" key="3">
    <source>
        <dbReference type="ARBA" id="ARBA00018029"/>
    </source>
</evidence>
<feature type="binding site" evidence="11">
    <location>
        <position position="220"/>
    </location>
    <ligand>
        <name>substrate</name>
    </ligand>
</feature>
<keyword evidence="6 9" id="KW-0119">Carbohydrate metabolism</keyword>
<dbReference type="FunFam" id="3.20.20.140:FF:000004">
    <property type="entry name" value="N-acetylglucosamine-6-phosphate deacetylase"/>
    <property type="match status" value="1"/>
</dbReference>
<evidence type="ECO:0000256" key="2">
    <source>
        <dbReference type="ARBA" id="ARBA00011899"/>
    </source>
</evidence>
<feature type="binding site" evidence="11">
    <location>
        <position position="133"/>
    </location>
    <ligand>
        <name>substrate</name>
    </ligand>
</feature>
<dbReference type="PANTHER" id="PTHR11113:SF14">
    <property type="entry name" value="N-ACETYLGLUCOSAMINE-6-PHOSPHATE DEACETYLASE"/>
    <property type="match status" value="1"/>
</dbReference>
<dbReference type="GO" id="GO:0006046">
    <property type="term" value="P:N-acetylglucosamine catabolic process"/>
    <property type="evidence" value="ECO:0007669"/>
    <property type="project" value="TreeGrafter"/>
</dbReference>
<dbReference type="CDD" id="cd00854">
    <property type="entry name" value="NagA"/>
    <property type="match status" value="1"/>
</dbReference>
<dbReference type="AlphaFoldDB" id="A0A449BJR3"/>
<dbReference type="PIRSF" id="PIRSF038994">
    <property type="entry name" value="NagA"/>
    <property type="match status" value="1"/>
</dbReference>
<evidence type="ECO:0000256" key="11">
    <source>
        <dbReference type="PIRSR" id="PIRSR038994-2"/>
    </source>
</evidence>
<dbReference type="InterPro" id="IPR011059">
    <property type="entry name" value="Metal-dep_hydrolase_composite"/>
</dbReference>
<evidence type="ECO:0000256" key="12">
    <source>
        <dbReference type="PIRSR" id="PIRSR038994-3"/>
    </source>
</evidence>
<dbReference type="KEGG" id="ahk:NCTC10172_00724"/>
<evidence type="ECO:0000256" key="8">
    <source>
        <dbReference type="ARBA" id="ARBA00060590"/>
    </source>
</evidence>
<comment type="cofactor">
    <cofactor evidence="12">
        <name>a divalent metal cation</name>
        <dbReference type="ChEBI" id="CHEBI:60240"/>
    </cofactor>
    <text evidence="12">Binds 1 divalent metal cation per subunit.</text>
</comment>